<dbReference type="AlphaFoldDB" id="A0A6C0IZM7"/>
<dbReference type="SUPFAM" id="SSF51197">
    <property type="entry name" value="Clavaminate synthase-like"/>
    <property type="match status" value="1"/>
</dbReference>
<organism evidence="1">
    <name type="scientific">viral metagenome</name>
    <dbReference type="NCBI Taxonomy" id="1070528"/>
    <lineage>
        <taxon>unclassified sequences</taxon>
        <taxon>metagenomes</taxon>
        <taxon>organismal metagenomes</taxon>
    </lineage>
</organism>
<reference evidence="1" key="1">
    <citation type="journal article" date="2020" name="Nature">
        <title>Giant virus diversity and host interactions through global metagenomics.</title>
        <authorList>
            <person name="Schulz F."/>
            <person name="Roux S."/>
            <person name="Paez-Espino D."/>
            <person name="Jungbluth S."/>
            <person name="Walsh D.A."/>
            <person name="Denef V.J."/>
            <person name="McMahon K.D."/>
            <person name="Konstantinidis K.T."/>
            <person name="Eloe-Fadrosh E.A."/>
            <person name="Kyrpides N.C."/>
            <person name="Woyke T."/>
        </authorList>
    </citation>
    <scope>NUCLEOTIDE SEQUENCE</scope>
    <source>
        <strain evidence="1">GVMAG-M-3300025626-8</strain>
    </source>
</reference>
<proteinExistence type="predicted"/>
<dbReference type="PANTHER" id="PTHR31630">
    <property type="entry name" value="PHYTANOYL-COA DIOXYGENASE-RELATED-RELATED"/>
    <property type="match status" value="1"/>
</dbReference>
<evidence type="ECO:0000313" key="1">
    <source>
        <dbReference type="EMBL" id="QHT98019.1"/>
    </source>
</evidence>
<dbReference type="EMBL" id="MN740286">
    <property type="protein sequence ID" value="QHT98019.1"/>
    <property type="molecule type" value="Genomic_DNA"/>
</dbReference>
<sequence>MIEHLKEYGVVLVQLYQPDDPTLSQYLENLNAVMMKVKPGGGTANGARNMGGITKGYGGTCTEEVWVIRLDPRTKQCYAHLYTGMELKVSCDAYVGLEDDAVCNFTNKKDRIKEENEFFKLTGGSLHAHIDVHPTNMETMGNQVLKTLKEICSDFPESIQGQLVLQDVPKGGAAFICAPGEHVATDITHFNNMAKGDFSTCTPAGYKHLHGKWRTIDGIKAGTLILWNSKLPHGNKLADAGVDCKRRGLFICWQPADIIPKNMQADLKKRKFEAITNGGSTDHWPGYVPGGNKGHSGNHYSNGKRLTRVIHNKDHPITFHPEMEKMIMDAI</sequence>
<accession>A0A6C0IZM7</accession>
<dbReference type="PANTHER" id="PTHR31630:SF6">
    <property type="entry name" value="PHYTANOYL-COA DIOXYGENASE-RELATED"/>
    <property type="match status" value="1"/>
</dbReference>
<protein>
    <submittedName>
        <fullName evidence="1">Uncharacterized protein</fullName>
    </submittedName>
</protein>
<name>A0A6C0IZM7_9ZZZZ</name>